<dbReference type="PANTHER" id="PTHR42865">
    <property type="entry name" value="PROTON/GLUTAMATE-ASPARTATE SYMPORTER"/>
    <property type="match status" value="1"/>
</dbReference>
<feature type="transmembrane region" description="Helical" evidence="7">
    <location>
        <begin position="44"/>
        <end position="62"/>
    </location>
</feature>
<evidence type="ECO:0000256" key="1">
    <source>
        <dbReference type="ARBA" id="ARBA00004651"/>
    </source>
</evidence>
<comment type="subcellular location">
    <subcellularLocation>
        <location evidence="1">Cell membrane</location>
        <topology evidence="1">Multi-pass membrane protein</topology>
    </subcellularLocation>
</comment>
<organism evidence="8 9">
    <name type="scientific">Dyella tabacisoli</name>
    <dbReference type="NCBI Taxonomy" id="2282381"/>
    <lineage>
        <taxon>Bacteria</taxon>
        <taxon>Pseudomonadati</taxon>
        <taxon>Pseudomonadota</taxon>
        <taxon>Gammaproteobacteria</taxon>
        <taxon>Lysobacterales</taxon>
        <taxon>Rhodanobacteraceae</taxon>
        <taxon>Dyella</taxon>
    </lineage>
</organism>
<dbReference type="Pfam" id="PF00375">
    <property type="entry name" value="SDF"/>
    <property type="match status" value="1"/>
</dbReference>
<keyword evidence="6 7" id="KW-0472">Membrane</keyword>
<evidence type="ECO:0000256" key="4">
    <source>
        <dbReference type="ARBA" id="ARBA00022692"/>
    </source>
</evidence>
<feature type="transmembrane region" description="Helical" evidence="7">
    <location>
        <begin position="221"/>
        <end position="241"/>
    </location>
</feature>
<name>A0A369UTZ9_9GAMM</name>
<gene>
    <name evidence="8" type="ORF">DVJ77_11715</name>
</gene>
<evidence type="ECO:0000256" key="3">
    <source>
        <dbReference type="ARBA" id="ARBA00022475"/>
    </source>
</evidence>
<evidence type="ECO:0000313" key="8">
    <source>
        <dbReference type="EMBL" id="RDD81809.1"/>
    </source>
</evidence>
<sequence>MQIISWWLGIRFWKRVLAGFVLGALAGWATGAQAVTWFQPLGDLYITLIKMIAVPLVFFAVVHSVSSLHGVQRMAALGGRTFLWFAITAALAVCVGLVVAHLTNPGLGVGQLQMASDYKVKVVPTPVQVLLDVVPSNPFKALSEGKILQVIFFAGLLGLALVKIGEKSARLRALMSEGNEAMIQVTRFVLEMTPLGTFGLIAALVGGYGFEKLLPLGKFVLTLYVACAVQIVVVYGGLLLAHGLSPRKFFRGVLPAMQVAFTSSSSFASMPVALRSVTHNLGVKEEYAAFAVPLGASIKMDGCGAIYPAISSIFVAQYFGLELGVSQYFIILLASVLGSFGTAGVPGTAIVMVTLVLSSAGLPVEGIGYLVAIDRILDMMRTMTNVTGQMLVPVLVAREQGLLDMAVYNRASSNLGVEQAQVGESAG</sequence>
<dbReference type="PANTHER" id="PTHR42865:SF7">
    <property type="entry name" value="PROTON_GLUTAMATE-ASPARTATE SYMPORTER"/>
    <property type="match status" value="1"/>
</dbReference>
<dbReference type="GO" id="GO:0015293">
    <property type="term" value="F:symporter activity"/>
    <property type="evidence" value="ECO:0007669"/>
    <property type="project" value="UniProtKB-KW"/>
</dbReference>
<keyword evidence="9" id="KW-1185">Reference proteome</keyword>
<keyword evidence="3" id="KW-1003">Cell membrane</keyword>
<dbReference type="GO" id="GO:0006835">
    <property type="term" value="P:dicarboxylic acid transport"/>
    <property type="evidence" value="ECO:0007669"/>
    <property type="project" value="TreeGrafter"/>
</dbReference>
<dbReference type="AlphaFoldDB" id="A0A369UTZ9"/>
<protein>
    <submittedName>
        <fullName evidence="8">Dicarboxylate/amino acid:cation symporter</fullName>
    </submittedName>
</protein>
<proteinExistence type="predicted"/>
<keyword evidence="2" id="KW-0813">Transport</keyword>
<feature type="transmembrane region" description="Helical" evidence="7">
    <location>
        <begin position="328"/>
        <end position="345"/>
    </location>
</feature>
<dbReference type="EMBL" id="QQAH01000009">
    <property type="protein sequence ID" value="RDD81809.1"/>
    <property type="molecule type" value="Genomic_DNA"/>
</dbReference>
<dbReference type="OrthoDB" id="9766690at2"/>
<dbReference type="InterPro" id="IPR001991">
    <property type="entry name" value="Na-dicarboxylate_symporter"/>
</dbReference>
<feature type="transmembrane region" description="Helical" evidence="7">
    <location>
        <begin position="185"/>
        <end position="209"/>
    </location>
</feature>
<keyword evidence="5 7" id="KW-1133">Transmembrane helix</keyword>
<evidence type="ECO:0000256" key="2">
    <source>
        <dbReference type="ARBA" id="ARBA00022448"/>
    </source>
</evidence>
<comment type="caution">
    <text evidence="8">The sequence shown here is derived from an EMBL/GenBank/DDBJ whole genome shotgun (WGS) entry which is preliminary data.</text>
</comment>
<feature type="transmembrane region" description="Helical" evidence="7">
    <location>
        <begin position="82"/>
        <end position="102"/>
    </location>
</feature>
<feature type="transmembrane region" description="Helical" evidence="7">
    <location>
        <begin position="351"/>
        <end position="373"/>
    </location>
</feature>
<reference evidence="8 9" key="1">
    <citation type="submission" date="2018-07" db="EMBL/GenBank/DDBJ databases">
        <title>Dyella tabacisoli L4-6T, whole genome shotgun sequence.</title>
        <authorList>
            <person name="Zhou X.-K."/>
            <person name="Li W.-J."/>
            <person name="Duan Y.-Q."/>
        </authorList>
    </citation>
    <scope>NUCLEOTIDE SEQUENCE [LARGE SCALE GENOMIC DNA]</scope>
    <source>
        <strain evidence="8 9">L4-6</strain>
    </source>
</reference>
<feature type="transmembrane region" description="Helical" evidence="7">
    <location>
        <begin position="147"/>
        <end position="164"/>
    </location>
</feature>
<dbReference type="SUPFAM" id="SSF118215">
    <property type="entry name" value="Proton glutamate symport protein"/>
    <property type="match status" value="1"/>
</dbReference>
<dbReference type="Proteomes" id="UP000253782">
    <property type="component" value="Unassembled WGS sequence"/>
</dbReference>
<dbReference type="GO" id="GO:0005886">
    <property type="term" value="C:plasma membrane"/>
    <property type="evidence" value="ECO:0007669"/>
    <property type="project" value="UniProtKB-SubCell"/>
</dbReference>
<dbReference type="Gene3D" id="1.10.3860.10">
    <property type="entry name" value="Sodium:dicarboxylate symporter"/>
    <property type="match status" value="1"/>
</dbReference>
<evidence type="ECO:0000256" key="5">
    <source>
        <dbReference type="ARBA" id="ARBA00022989"/>
    </source>
</evidence>
<accession>A0A369UTZ9</accession>
<dbReference type="RefSeq" id="WP_114845676.1">
    <property type="nucleotide sequence ID" value="NZ_JBHSPE010000005.1"/>
</dbReference>
<keyword evidence="4 7" id="KW-0812">Transmembrane</keyword>
<dbReference type="InterPro" id="IPR036458">
    <property type="entry name" value="Na:dicarbo_symporter_sf"/>
</dbReference>
<dbReference type="PRINTS" id="PR00173">
    <property type="entry name" value="EDTRNSPORT"/>
</dbReference>
<evidence type="ECO:0000256" key="7">
    <source>
        <dbReference type="SAM" id="Phobius"/>
    </source>
</evidence>
<evidence type="ECO:0000256" key="6">
    <source>
        <dbReference type="ARBA" id="ARBA00023136"/>
    </source>
</evidence>
<evidence type="ECO:0000313" key="9">
    <source>
        <dbReference type="Proteomes" id="UP000253782"/>
    </source>
</evidence>